<name>A0A0C4Y4L9_9BURK</name>
<organism evidence="1 2">
    <name type="scientific">Cupriavidus basilensis</name>
    <dbReference type="NCBI Taxonomy" id="68895"/>
    <lineage>
        <taxon>Bacteria</taxon>
        <taxon>Pseudomonadati</taxon>
        <taxon>Pseudomonadota</taxon>
        <taxon>Betaproteobacteria</taxon>
        <taxon>Burkholderiales</taxon>
        <taxon>Burkholderiaceae</taxon>
        <taxon>Cupriavidus</taxon>
    </lineage>
</organism>
<dbReference type="AlphaFoldDB" id="A0A0C4Y4L9"/>
<proteinExistence type="predicted"/>
<dbReference type="Proteomes" id="UP000031843">
    <property type="component" value="Chromosome main"/>
</dbReference>
<dbReference type="KEGG" id="cbw:RR42_m0467"/>
<keyword evidence="2" id="KW-1185">Reference proteome</keyword>
<dbReference type="EMBL" id="CP010536">
    <property type="protein sequence ID" value="AJG17880.1"/>
    <property type="molecule type" value="Genomic_DNA"/>
</dbReference>
<evidence type="ECO:0000313" key="1">
    <source>
        <dbReference type="EMBL" id="AJG17880.1"/>
    </source>
</evidence>
<sequence>MRCKGRTAVRTTEPTERTAKALTPVCPAACRAAGLAG</sequence>
<reference evidence="1 2" key="1">
    <citation type="journal article" date="2015" name="Genome Announc.">
        <title>Complete Genome Sequence of Cupriavidus basilensis 4G11, Isolated from the Oak Ridge Field Research Center Site.</title>
        <authorList>
            <person name="Ray J."/>
            <person name="Waters R.J."/>
            <person name="Skerker J.M."/>
            <person name="Kuehl J.V."/>
            <person name="Price M.N."/>
            <person name="Huang J."/>
            <person name="Chakraborty R."/>
            <person name="Arkin A.P."/>
            <person name="Deutschbauer A."/>
        </authorList>
    </citation>
    <scope>NUCLEOTIDE SEQUENCE [LARGE SCALE GENOMIC DNA]</scope>
    <source>
        <strain evidence="1">4G11</strain>
    </source>
</reference>
<gene>
    <name evidence="1" type="ORF">RR42_m0467</name>
</gene>
<accession>A0A0C4Y4L9</accession>
<evidence type="ECO:0000313" key="2">
    <source>
        <dbReference type="Proteomes" id="UP000031843"/>
    </source>
</evidence>
<protein>
    <submittedName>
        <fullName evidence="1">Uncharacterized protein</fullName>
    </submittedName>
</protein>